<evidence type="ECO:0000256" key="1">
    <source>
        <dbReference type="ARBA" id="ARBA00005417"/>
    </source>
</evidence>
<evidence type="ECO:0000313" key="6">
    <source>
        <dbReference type="EMBL" id="SDY55627.1"/>
    </source>
</evidence>
<dbReference type="InterPro" id="IPR003439">
    <property type="entry name" value="ABC_transporter-like_ATP-bd"/>
</dbReference>
<keyword evidence="4 6" id="KW-0067">ATP-binding</keyword>
<dbReference type="GO" id="GO:0016887">
    <property type="term" value="F:ATP hydrolysis activity"/>
    <property type="evidence" value="ECO:0007669"/>
    <property type="project" value="InterPro"/>
</dbReference>
<evidence type="ECO:0000313" key="7">
    <source>
        <dbReference type="Proteomes" id="UP000183918"/>
    </source>
</evidence>
<dbReference type="STRING" id="1122142.SAMN02910414_01816"/>
<sequence>MIQNEVKNTNVVLKTSGLSKHYGSKKSLDNVSITINQGDIYGLIGKNGAGKTTFMKTCLGMVQATSGTCQILGSNDPKNLRKVGALIETPSIYGGLSAKKNLKIFSKIYGGTDADINRILNLVGLGNVGNRKAQKFSLGMRQRLGIAIALLGNPKLLILDEPINGLDPAGIKEIRDLIIYLNKEEGVTFLISSHLLDELGKIATKYGFINDGQLLEEVTAKELQTQCEKKIIIGTKDNQTAYNIISQYVNSNDITFTNGNIEIKNNDDNICQYNKILVEHGIAVNKLYNKSQSLEEYFIEKVG</sequence>
<dbReference type="SUPFAM" id="SSF52540">
    <property type="entry name" value="P-loop containing nucleoside triphosphate hydrolases"/>
    <property type="match status" value="1"/>
</dbReference>
<gene>
    <name evidence="6" type="ORF">SAMN02910414_01816</name>
</gene>
<dbReference type="OrthoDB" id="9809205at2"/>
<feature type="domain" description="ABC transporter" evidence="5">
    <location>
        <begin position="13"/>
        <end position="236"/>
    </location>
</feature>
<reference evidence="6 7" key="1">
    <citation type="submission" date="2016-10" db="EMBL/GenBank/DDBJ databases">
        <authorList>
            <person name="de Groot N.N."/>
        </authorList>
    </citation>
    <scope>NUCLEOTIDE SEQUENCE [LARGE SCALE GENOMIC DNA]</scope>
    <source>
        <strain evidence="6 7">DSM 14045</strain>
    </source>
</reference>
<evidence type="ECO:0000256" key="2">
    <source>
        <dbReference type="ARBA" id="ARBA00022448"/>
    </source>
</evidence>
<dbReference type="PANTHER" id="PTHR43335">
    <property type="entry name" value="ABC TRANSPORTER, ATP-BINDING PROTEIN"/>
    <property type="match status" value="1"/>
</dbReference>
<dbReference type="InterPro" id="IPR027417">
    <property type="entry name" value="P-loop_NTPase"/>
</dbReference>
<dbReference type="Pfam" id="PF00005">
    <property type="entry name" value="ABC_tran"/>
    <property type="match status" value="1"/>
</dbReference>
<accession>A0A1H3KTU3</accession>
<keyword evidence="7" id="KW-1185">Reference proteome</keyword>
<dbReference type="SMART" id="SM00382">
    <property type="entry name" value="AAA"/>
    <property type="match status" value="1"/>
</dbReference>
<evidence type="ECO:0000256" key="4">
    <source>
        <dbReference type="ARBA" id="ARBA00022840"/>
    </source>
</evidence>
<dbReference type="EMBL" id="FNPG01000022">
    <property type="protein sequence ID" value="SDY55627.1"/>
    <property type="molecule type" value="Genomic_DNA"/>
</dbReference>
<evidence type="ECO:0000259" key="5">
    <source>
        <dbReference type="PROSITE" id="PS50893"/>
    </source>
</evidence>
<keyword evidence="2" id="KW-0813">Transport</keyword>
<dbReference type="Proteomes" id="UP000183918">
    <property type="component" value="Unassembled WGS sequence"/>
</dbReference>
<dbReference type="PROSITE" id="PS00211">
    <property type="entry name" value="ABC_TRANSPORTER_1"/>
    <property type="match status" value="1"/>
</dbReference>
<dbReference type="RefSeq" id="WP_074718254.1">
    <property type="nucleotide sequence ID" value="NZ_FNPG01000022.1"/>
</dbReference>
<comment type="similarity">
    <text evidence="1">Belongs to the ABC transporter superfamily.</text>
</comment>
<dbReference type="AlphaFoldDB" id="A0A1H3KTU3"/>
<dbReference type="InterPro" id="IPR017871">
    <property type="entry name" value="ABC_transporter-like_CS"/>
</dbReference>
<dbReference type="Gene3D" id="3.40.50.300">
    <property type="entry name" value="P-loop containing nucleotide triphosphate hydrolases"/>
    <property type="match status" value="1"/>
</dbReference>
<dbReference type="GO" id="GO:0005524">
    <property type="term" value="F:ATP binding"/>
    <property type="evidence" value="ECO:0007669"/>
    <property type="project" value="UniProtKB-KW"/>
</dbReference>
<dbReference type="PANTHER" id="PTHR43335:SF8">
    <property type="entry name" value="ABC TRANSPORTER, ATP-BINDING PROTEIN"/>
    <property type="match status" value="1"/>
</dbReference>
<proteinExistence type="inferred from homology"/>
<dbReference type="InterPro" id="IPR003593">
    <property type="entry name" value="AAA+_ATPase"/>
</dbReference>
<keyword evidence="3" id="KW-0547">Nucleotide-binding</keyword>
<evidence type="ECO:0000256" key="3">
    <source>
        <dbReference type="ARBA" id="ARBA00022741"/>
    </source>
</evidence>
<protein>
    <submittedName>
        <fullName evidence="6">ABC-2 type transport system ATP-binding protein</fullName>
    </submittedName>
</protein>
<dbReference type="eggNOG" id="COG1131">
    <property type="taxonomic scope" value="Bacteria"/>
</dbReference>
<organism evidence="6 7">
    <name type="scientific">Lachnobacterium bovis DSM 14045</name>
    <dbReference type="NCBI Taxonomy" id="1122142"/>
    <lineage>
        <taxon>Bacteria</taxon>
        <taxon>Bacillati</taxon>
        <taxon>Bacillota</taxon>
        <taxon>Clostridia</taxon>
        <taxon>Lachnospirales</taxon>
        <taxon>Lachnospiraceae</taxon>
        <taxon>Lachnobacterium</taxon>
    </lineage>
</organism>
<dbReference type="PROSITE" id="PS50893">
    <property type="entry name" value="ABC_TRANSPORTER_2"/>
    <property type="match status" value="1"/>
</dbReference>
<name>A0A1H3KTU3_9FIRM</name>